<dbReference type="Pfam" id="PF11732">
    <property type="entry name" value="Thoc2"/>
    <property type="match status" value="1"/>
</dbReference>
<protein>
    <recommendedName>
        <fullName evidence="6">THO complex subunitTHOC2 C-terminal domain-containing protein</fullName>
    </recommendedName>
</protein>
<dbReference type="EnsemblProtists" id="EOD20992">
    <property type="protein sequence ID" value="EOD20992"/>
    <property type="gene ID" value="EMIHUDRAFT_208068"/>
</dbReference>
<sequence length="547" mass="61233">MDPSLVGRGGGGSFAALPVLQRLGLHLHAQPLLFVRLRRLSKENTKQYGRYLGKITHCHPSARATTADETKRMMRGLSKENTKQLRRLSKENTKQYGRYLGKITHCHPSVEMMKYLTPLSFDCLTYSLLSHLASPAKTRLKEDGLNVGLLQYITNTLKSGQSLQLLVLRDLAGIDMLDDLSETAGIDMLDDLSETAGIDMLDDLSAEQLQAISRNLGSISRNLESISDSAGGRRDAARETLQRHGLVAPLFLLIAQQRSATALFPPALATPISLTLALVFLTDSPQLKLETLEQFQSFCGANFSADERELLRRRALPTVGELCAAYNVEPEGKEAPAEKAAADKARAAETLAALEASQGLRTVLPEGCWDLLSPQLYGTFWRLSLYDILSLKLLGHWKSGEEVYRNECAKLPGFSTSFINQQANAKKASYEDFVKAVVFKWYCKVLKALMACLDSKEYMEVDVLRSEERKDLQIQASQYYSMLQKAKPKLLTQDQFCCGAREREAREREQRERQRQTADAKSREQQKEKELREKAPPSPFTPFALAH</sequence>
<evidence type="ECO:0000313" key="5">
    <source>
        <dbReference type="Proteomes" id="UP000013827"/>
    </source>
</evidence>
<dbReference type="KEGG" id="ehx:EMIHUDRAFT_208068"/>
<dbReference type="PANTHER" id="PTHR21597">
    <property type="entry name" value="THO2 PROTEIN"/>
    <property type="match status" value="1"/>
</dbReference>
<dbReference type="GO" id="GO:0006406">
    <property type="term" value="P:mRNA export from nucleus"/>
    <property type="evidence" value="ECO:0007669"/>
    <property type="project" value="InterPro"/>
</dbReference>
<proteinExistence type="predicted"/>
<evidence type="ECO:0000313" key="4">
    <source>
        <dbReference type="EnsemblProtists" id="EOD20992"/>
    </source>
</evidence>
<dbReference type="HOGENOM" id="CLU_498242_0_0_1"/>
<accession>A0A0D3JBV7</accession>
<dbReference type="InterPro" id="IPR040007">
    <property type="entry name" value="Tho2"/>
</dbReference>
<feature type="domain" description="THO complex subunitTHOC2 C-terminal" evidence="2">
    <location>
        <begin position="391"/>
        <end position="461"/>
    </location>
</feature>
<dbReference type="GeneID" id="17266539"/>
<feature type="domain" description="THO complex subunitTHOC2 N-terminal" evidence="3">
    <location>
        <begin position="107"/>
        <end position="147"/>
    </location>
</feature>
<feature type="region of interest" description="Disordered" evidence="1">
    <location>
        <begin position="503"/>
        <end position="547"/>
    </location>
</feature>
<evidence type="ECO:0008006" key="6">
    <source>
        <dbReference type="Google" id="ProtNLM"/>
    </source>
</evidence>
<dbReference type="InterPro" id="IPR021726">
    <property type="entry name" value="THO_THOC2_N"/>
</dbReference>
<dbReference type="InterPro" id="IPR021418">
    <property type="entry name" value="THO_THOC2_C"/>
</dbReference>
<dbReference type="RefSeq" id="XP_005773421.1">
    <property type="nucleotide sequence ID" value="XM_005773364.1"/>
</dbReference>
<keyword evidence="5" id="KW-1185">Reference proteome</keyword>
<reference evidence="4" key="2">
    <citation type="submission" date="2024-10" db="UniProtKB">
        <authorList>
            <consortium name="EnsemblProtists"/>
        </authorList>
    </citation>
    <scope>IDENTIFICATION</scope>
</reference>
<evidence type="ECO:0000256" key="1">
    <source>
        <dbReference type="SAM" id="MobiDB-lite"/>
    </source>
</evidence>
<dbReference type="GO" id="GO:0000445">
    <property type="term" value="C:THO complex part of transcription export complex"/>
    <property type="evidence" value="ECO:0007669"/>
    <property type="project" value="TreeGrafter"/>
</dbReference>
<feature type="compositionally biased region" description="Basic and acidic residues" evidence="1">
    <location>
        <begin position="503"/>
        <end position="535"/>
    </location>
</feature>
<dbReference type="PaxDb" id="2903-EOD20992"/>
<reference evidence="5" key="1">
    <citation type="journal article" date="2013" name="Nature">
        <title>Pan genome of the phytoplankton Emiliania underpins its global distribution.</title>
        <authorList>
            <person name="Read B.A."/>
            <person name="Kegel J."/>
            <person name="Klute M.J."/>
            <person name="Kuo A."/>
            <person name="Lefebvre S.C."/>
            <person name="Maumus F."/>
            <person name="Mayer C."/>
            <person name="Miller J."/>
            <person name="Monier A."/>
            <person name="Salamov A."/>
            <person name="Young J."/>
            <person name="Aguilar M."/>
            <person name="Claverie J.M."/>
            <person name="Frickenhaus S."/>
            <person name="Gonzalez K."/>
            <person name="Herman E.K."/>
            <person name="Lin Y.C."/>
            <person name="Napier J."/>
            <person name="Ogata H."/>
            <person name="Sarno A.F."/>
            <person name="Shmutz J."/>
            <person name="Schroeder D."/>
            <person name="de Vargas C."/>
            <person name="Verret F."/>
            <person name="von Dassow P."/>
            <person name="Valentin K."/>
            <person name="Van de Peer Y."/>
            <person name="Wheeler G."/>
            <person name="Dacks J.B."/>
            <person name="Delwiche C.F."/>
            <person name="Dyhrman S.T."/>
            <person name="Glockner G."/>
            <person name="John U."/>
            <person name="Richards T."/>
            <person name="Worden A.Z."/>
            <person name="Zhang X."/>
            <person name="Grigoriev I.V."/>
            <person name="Allen A.E."/>
            <person name="Bidle K."/>
            <person name="Borodovsky M."/>
            <person name="Bowler C."/>
            <person name="Brownlee C."/>
            <person name="Cock J.M."/>
            <person name="Elias M."/>
            <person name="Gladyshev V.N."/>
            <person name="Groth M."/>
            <person name="Guda C."/>
            <person name="Hadaegh A."/>
            <person name="Iglesias-Rodriguez M.D."/>
            <person name="Jenkins J."/>
            <person name="Jones B.M."/>
            <person name="Lawson T."/>
            <person name="Leese F."/>
            <person name="Lindquist E."/>
            <person name="Lobanov A."/>
            <person name="Lomsadze A."/>
            <person name="Malik S.B."/>
            <person name="Marsh M.E."/>
            <person name="Mackinder L."/>
            <person name="Mock T."/>
            <person name="Mueller-Roeber B."/>
            <person name="Pagarete A."/>
            <person name="Parker M."/>
            <person name="Probert I."/>
            <person name="Quesneville H."/>
            <person name="Raines C."/>
            <person name="Rensing S.A."/>
            <person name="Riano-Pachon D.M."/>
            <person name="Richier S."/>
            <person name="Rokitta S."/>
            <person name="Shiraiwa Y."/>
            <person name="Soanes D.M."/>
            <person name="van der Giezen M."/>
            <person name="Wahlund T.M."/>
            <person name="Williams B."/>
            <person name="Wilson W."/>
            <person name="Wolfe G."/>
            <person name="Wurch L.L."/>
        </authorList>
    </citation>
    <scope>NUCLEOTIDE SEQUENCE</scope>
</reference>
<dbReference type="AlphaFoldDB" id="A0A0D3JBV7"/>
<evidence type="ECO:0000259" key="3">
    <source>
        <dbReference type="Pfam" id="PF11732"/>
    </source>
</evidence>
<name>A0A0D3JBV7_EMIH1</name>
<evidence type="ECO:0000259" key="2">
    <source>
        <dbReference type="Pfam" id="PF11262"/>
    </source>
</evidence>
<dbReference type="Pfam" id="PF11262">
    <property type="entry name" value="Tho2"/>
    <property type="match status" value="1"/>
</dbReference>
<dbReference type="eggNOG" id="KOG1874">
    <property type="taxonomic scope" value="Eukaryota"/>
</dbReference>
<dbReference type="PANTHER" id="PTHR21597:SF0">
    <property type="entry name" value="THO COMPLEX SUBUNIT 2"/>
    <property type="match status" value="1"/>
</dbReference>
<dbReference type="GO" id="GO:0006397">
    <property type="term" value="P:mRNA processing"/>
    <property type="evidence" value="ECO:0007669"/>
    <property type="project" value="InterPro"/>
</dbReference>
<dbReference type="Proteomes" id="UP000013827">
    <property type="component" value="Unassembled WGS sequence"/>
</dbReference>
<organism evidence="4 5">
    <name type="scientific">Emiliania huxleyi (strain CCMP1516)</name>
    <dbReference type="NCBI Taxonomy" id="280463"/>
    <lineage>
        <taxon>Eukaryota</taxon>
        <taxon>Haptista</taxon>
        <taxon>Haptophyta</taxon>
        <taxon>Prymnesiophyceae</taxon>
        <taxon>Isochrysidales</taxon>
        <taxon>Noelaerhabdaceae</taxon>
        <taxon>Emiliania</taxon>
    </lineage>
</organism>
<dbReference type="STRING" id="2903.R1CF10"/>
<dbReference type="GO" id="GO:0003729">
    <property type="term" value="F:mRNA binding"/>
    <property type="evidence" value="ECO:0007669"/>
    <property type="project" value="TreeGrafter"/>
</dbReference>